<evidence type="ECO:0000313" key="7">
    <source>
        <dbReference type="Proteomes" id="UP000094412"/>
    </source>
</evidence>
<dbReference type="GO" id="GO:0003677">
    <property type="term" value="F:DNA binding"/>
    <property type="evidence" value="ECO:0007669"/>
    <property type="project" value="UniProtKB-KW"/>
</dbReference>
<dbReference type="SUPFAM" id="SSF46785">
    <property type="entry name" value="Winged helix' DNA-binding domain"/>
    <property type="match status" value="1"/>
</dbReference>
<dbReference type="InterPro" id="IPR000847">
    <property type="entry name" value="LysR_HTH_N"/>
</dbReference>
<dbReference type="PANTHER" id="PTHR30537">
    <property type="entry name" value="HTH-TYPE TRANSCRIPTIONAL REGULATOR"/>
    <property type="match status" value="1"/>
</dbReference>
<evidence type="ECO:0000256" key="3">
    <source>
        <dbReference type="ARBA" id="ARBA00023125"/>
    </source>
</evidence>
<dbReference type="STRING" id="1566387.QV13_09965"/>
<dbReference type="SUPFAM" id="SSF53850">
    <property type="entry name" value="Periplasmic binding protein-like II"/>
    <property type="match status" value="1"/>
</dbReference>
<dbReference type="OrthoDB" id="9794694at2"/>
<dbReference type="EMBL" id="MDEO01000030">
    <property type="protein sequence ID" value="OCX19918.1"/>
    <property type="molecule type" value="Genomic_DNA"/>
</dbReference>
<keyword evidence="2" id="KW-0805">Transcription regulation</keyword>
<dbReference type="InterPro" id="IPR036388">
    <property type="entry name" value="WH-like_DNA-bd_sf"/>
</dbReference>
<protein>
    <recommendedName>
        <fullName evidence="5">HTH lysR-type domain-containing protein</fullName>
    </recommendedName>
</protein>
<dbReference type="Pfam" id="PF00126">
    <property type="entry name" value="HTH_1"/>
    <property type="match status" value="1"/>
</dbReference>
<dbReference type="RefSeq" id="WP_024923610.1">
    <property type="nucleotide sequence ID" value="NZ_MDEO01000030.1"/>
</dbReference>
<evidence type="ECO:0000256" key="2">
    <source>
        <dbReference type="ARBA" id="ARBA00023015"/>
    </source>
</evidence>
<keyword evidence="4" id="KW-0804">Transcription</keyword>
<dbReference type="Pfam" id="PF03466">
    <property type="entry name" value="LysR_substrate"/>
    <property type="match status" value="1"/>
</dbReference>
<evidence type="ECO:0000256" key="4">
    <source>
        <dbReference type="ARBA" id="ARBA00023163"/>
    </source>
</evidence>
<dbReference type="GO" id="GO:0003700">
    <property type="term" value="F:DNA-binding transcription factor activity"/>
    <property type="evidence" value="ECO:0007669"/>
    <property type="project" value="InterPro"/>
</dbReference>
<dbReference type="FunFam" id="1.10.10.10:FF:000001">
    <property type="entry name" value="LysR family transcriptional regulator"/>
    <property type="match status" value="1"/>
</dbReference>
<evidence type="ECO:0000259" key="5">
    <source>
        <dbReference type="PROSITE" id="PS50931"/>
    </source>
</evidence>
<dbReference type="Gene3D" id="1.10.10.10">
    <property type="entry name" value="Winged helix-like DNA-binding domain superfamily/Winged helix DNA-binding domain"/>
    <property type="match status" value="1"/>
</dbReference>
<name>A0A1C2DYU4_9HYPH</name>
<dbReference type="PRINTS" id="PR00039">
    <property type="entry name" value="HTHLYSR"/>
</dbReference>
<dbReference type="Gene3D" id="3.40.190.10">
    <property type="entry name" value="Periplasmic binding protein-like II"/>
    <property type="match status" value="2"/>
</dbReference>
<reference evidence="6 7" key="1">
    <citation type="submission" date="2016-08" db="EMBL/GenBank/DDBJ databases">
        <title>Whole genome sequence of Mesorhizobium sp. strain UASWS1009 isolated from industrial sewage.</title>
        <authorList>
            <person name="Crovadore J."/>
            <person name="Calmin G."/>
            <person name="Chablais R."/>
            <person name="Cochard B."/>
            <person name="Lefort F."/>
        </authorList>
    </citation>
    <scope>NUCLEOTIDE SEQUENCE [LARGE SCALE GENOMIC DNA]</scope>
    <source>
        <strain evidence="6 7">UASWS1009</strain>
    </source>
</reference>
<evidence type="ECO:0000313" key="6">
    <source>
        <dbReference type="EMBL" id="OCX19918.1"/>
    </source>
</evidence>
<dbReference type="PANTHER" id="PTHR30537:SF5">
    <property type="entry name" value="HTH-TYPE TRANSCRIPTIONAL ACTIVATOR TTDR-RELATED"/>
    <property type="match status" value="1"/>
</dbReference>
<dbReference type="InterPro" id="IPR036390">
    <property type="entry name" value="WH_DNA-bd_sf"/>
</dbReference>
<organism evidence="6 7">
    <name type="scientific">Mesorhizobium hungaricum</name>
    <dbReference type="NCBI Taxonomy" id="1566387"/>
    <lineage>
        <taxon>Bacteria</taxon>
        <taxon>Pseudomonadati</taxon>
        <taxon>Pseudomonadota</taxon>
        <taxon>Alphaproteobacteria</taxon>
        <taxon>Hyphomicrobiales</taxon>
        <taxon>Phyllobacteriaceae</taxon>
        <taxon>Mesorhizobium</taxon>
    </lineage>
</organism>
<comment type="similarity">
    <text evidence="1">Belongs to the LysR transcriptional regulatory family.</text>
</comment>
<comment type="caution">
    <text evidence="6">The sequence shown here is derived from an EMBL/GenBank/DDBJ whole genome shotgun (WGS) entry which is preliminary data.</text>
</comment>
<keyword evidence="3" id="KW-0238">DNA-binding</keyword>
<dbReference type="Proteomes" id="UP000094412">
    <property type="component" value="Unassembled WGS sequence"/>
</dbReference>
<dbReference type="AlphaFoldDB" id="A0A1C2DYU4"/>
<accession>A0A1C2DYU4</accession>
<sequence length="300" mass="32507">MSARHAVTVRLPWLNTLVAFEAASRLGSLTLAASELNLTPGAVSRQIKLLEQSLDVTLFQRSHNAIELTETGKAFLGHAKNALAEVRKGVREVSSQAAKLTIWAPVTLTQRWLIPRIEHYHLGHPGVDLHFRTIGAAGSDRIDIEIKYARGLPQDADTEGEMFLADNTAPICRPALLDGQVAVTDPAQVLALPILQDTADAWSWRQWCKGAAIPFEPLGRSIVFDTDESSIDACLSGLGVAQANTAFVAPLLQSGNIIRLCPQVDIVLGAYYAVIHTPGRVPQAFVAWLKSQGTQLELAK</sequence>
<gene>
    <name evidence="6" type="ORF">QV13_09965</name>
</gene>
<dbReference type="InterPro" id="IPR005119">
    <property type="entry name" value="LysR_subst-bd"/>
</dbReference>
<proteinExistence type="inferred from homology"/>
<keyword evidence="7" id="KW-1185">Reference proteome</keyword>
<dbReference type="InterPro" id="IPR058163">
    <property type="entry name" value="LysR-type_TF_proteobact-type"/>
</dbReference>
<dbReference type="PROSITE" id="PS50931">
    <property type="entry name" value="HTH_LYSR"/>
    <property type="match status" value="1"/>
</dbReference>
<feature type="domain" description="HTH lysR-type" evidence="5">
    <location>
        <begin position="14"/>
        <end position="69"/>
    </location>
</feature>
<evidence type="ECO:0000256" key="1">
    <source>
        <dbReference type="ARBA" id="ARBA00009437"/>
    </source>
</evidence>